<keyword evidence="13 14" id="KW-0407">Ion channel</keyword>
<keyword evidence="21" id="KW-1185">Reference proteome</keyword>
<keyword evidence="12" id="KW-0966">Cell projection</keyword>
<dbReference type="Gene3D" id="1.20.120.350">
    <property type="entry name" value="Voltage-gated potassium channels. Chain C"/>
    <property type="match status" value="1"/>
</dbReference>
<keyword evidence="11" id="KW-0325">Glycoprotein</keyword>
<dbReference type="FunFam" id="1.10.287.70:FF:000055">
    <property type="entry name" value="Polycystic kidney disease 2-like 1"/>
    <property type="match status" value="1"/>
</dbReference>
<sequence length="838" mass="96477">MSNELKKRRSTSHHVNFAYEQDVEQPYSTLKEDGLEIMDEPGFSSTNPDLVALEADADRFSCWKQCTRGLRWYRLGNYVVDVDEVHSPPRKRVTTLWATRLTEDVFNNRDLYIHTTLRELILYVLFLITLMIVAFVPINENTYLLTNIMEKTFLDGATSDGTTTLRTALSLDDLWQVIQNPMMDAWYDNTWYNGQSIWLDEEHLSVRYDNHLIGVPRLRQLRVSYNSCVVPVDFRKDIKECYGPYSISSEDKSPFGMKNGTAWTFTSSDSLQMQQYLGSVAAYGGGGYYVDLSRNRTVAAQQLQNLFENLWLDRGTRAVFIHFTTYNANLNIFCVVEILLECPASGGLALNSEFRSIKLLRYVTTLDYFVLACECIFLLFTVYYIVEEIMEIAKHRLSYFASIWNILDIVIIILSLVCAAFNIYRTVKVTDMLDELLLDRNKFPNFQWLSIWQVYFNYGVAVTVFLSWVKLFKYISFNKTMTQLSSTLGNCAKDLAGFAVMFFIVFFSFAELGYLAFGTQVNDFRKFMTSVYTLFRIILGDFDFNALERANSTLGPIYFIVYVFFVFFVLINMFIAIINETYVGVKSDLQTQESEFEVKDFFKKRMKKMLDRMKRKKTRIEKLQQAMELANTNSTTGRMGYEELCIHLNASGFSNEEISNVFGRFDSDHDQMLSSSEQLKLQAKLEEEKMALVNEIAKEEKLAIDTGTTDDQPPRAPEVTQSEFTKVLKRIGRIEGGMSTVMQHLSTVLTGLSNVEKTKLIRREAMTRLLQAVASEQVEDRGAKLEEILSDGLQQSRNDALSSTINSSRFRFHRPANLFSLGDKIRCLCCMILNFMSA</sequence>
<comment type="subcellular location">
    <subcellularLocation>
        <location evidence="1">Cell projection</location>
        <location evidence="1">Cilium membrane</location>
        <topology evidence="1">Multi-pass membrane protein</topology>
    </subcellularLocation>
</comment>
<accession>A0A8S9Z4P1</accession>
<reference evidence="20" key="1">
    <citation type="submission" date="2019-07" db="EMBL/GenBank/DDBJ databases">
        <title>Annotation for the trematode Paragonimus miyazaki's.</title>
        <authorList>
            <person name="Choi Y.-J."/>
        </authorList>
    </citation>
    <scope>NUCLEOTIDE SEQUENCE</scope>
    <source>
        <strain evidence="20">Japan</strain>
    </source>
</reference>
<evidence type="ECO:0000256" key="16">
    <source>
        <dbReference type="SAM" id="Coils"/>
    </source>
</evidence>
<evidence type="ECO:0000256" key="8">
    <source>
        <dbReference type="ARBA" id="ARBA00023065"/>
    </source>
</evidence>
<dbReference type="InterPro" id="IPR046791">
    <property type="entry name" value="Polycystin_dom"/>
</dbReference>
<keyword evidence="14" id="KW-0479">Metal-binding</keyword>
<evidence type="ECO:0000256" key="17">
    <source>
        <dbReference type="SAM" id="Phobius"/>
    </source>
</evidence>
<keyword evidence="10" id="KW-1015">Disulfide bond</keyword>
<dbReference type="Pfam" id="PF20519">
    <property type="entry name" value="Polycystin_dom"/>
    <property type="match status" value="1"/>
</dbReference>
<evidence type="ECO:0000313" key="20">
    <source>
        <dbReference type="EMBL" id="KAF7262445.1"/>
    </source>
</evidence>
<feature type="binding site" evidence="14">
    <location>
        <position position="677"/>
    </location>
    <ligand>
        <name>Ca(2+)</name>
        <dbReference type="ChEBI" id="CHEBI:29108"/>
        <label>2</label>
    </ligand>
</feature>
<feature type="domain" description="Polycystin" evidence="19">
    <location>
        <begin position="167"/>
        <end position="360"/>
    </location>
</feature>
<organism evidence="20 21">
    <name type="scientific">Paragonimus skrjabini miyazakii</name>
    <dbReference type="NCBI Taxonomy" id="59628"/>
    <lineage>
        <taxon>Eukaryota</taxon>
        <taxon>Metazoa</taxon>
        <taxon>Spiralia</taxon>
        <taxon>Lophotrochozoa</taxon>
        <taxon>Platyhelminthes</taxon>
        <taxon>Trematoda</taxon>
        <taxon>Digenea</taxon>
        <taxon>Plagiorchiida</taxon>
        <taxon>Troglotremata</taxon>
        <taxon>Troglotrematidae</taxon>
        <taxon>Paragonimus</taxon>
    </lineage>
</organism>
<evidence type="ECO:0000256" key="2">
    <source>
        <dbReference type="ARBA" id="ARBA00007200"/>
    </source>
</evidence>
<evidence type="ECO:0000256" key="4">
    <source>
        <dbReference type="ARBA" id="ARBA00022475"/>
    </source>
</evidence>
<dbReference type="InterPro" id="IPR003915">
    <property type="entry name" value="PKD_2"/>
</dbReference>
<feature type="binding site" evidence="14">
    <location>
        <position position="668"/>
    </location>
    <ligand>
        <name>Ca(2+)</name>
        <dbReference type="ChEBI" id="CHEBI:29108"/>
        <label>2</label>
    </ligand>
</feature>
<keyword evidence="5 17" id="KW-0812">Transmembrane</keyword>
<dbReference type="InterPro" id="IPR027359">
    <property type="entry name" value="Volt_channel_dom_sf"/>
</dbReference>
<dbReference type="InterPro" id="IPR013122">
    <property type="entry name" value="PKD1_2_channel"/>
</dbReference>
<gene>
    <name evidence="20" type="ORF">EG68_00360</name>
</gene>
<comment type="caution">
    <text evidence="20">The sequence shown here is derived from an EMBL/GenBank/DDBJ whole genome shotgun (WGS) entry which is preliminary data.</text>
</comment>
<evidence type="ECO:0000256" key="7">
    <source>
        <dbReference type="ARBA" id="ARBA00023054"/>
    </source>
</evidence>
<keyword evidence="3" id="KW-0813">Transport</keyword>
<dbReference type="OrthoDB" id="444119at2759"/>
<dbReference type="Proteomes" id="UP000822476">
    <property type="component" value="Unassembled WGS sequence"/>
</dbReference>
<dbReference type="Pfam" id="PF08016">
    <property type="entry name" value="PKD_channel"/>
    <property type="match status" value="1"/>
</dbReference>
<keyword evidence="14" id="KW-0109">Calcium transport</keyword>
<protein>
    <recommendedName>
        <fullName evidence="22">Polycystic kidney disease 2-like 1 protein</fullName>
    </recommendedName>
</protein>
<evidence type="ECO:0000256" key="13">
    <source>
        <dbReference type="ARBA" id="ARBA00023303"/>
    </source>
</evidence>
<feature type="transmembrane region" description="Helical" evidence="17">
    <location>
        <begin position="557"/>
        <end position="578"/>
    </location>
</feature>
<evidence type="ECO:0000256" key="6">
    <source>
        <dbReference type="ARBA" id="ARBA00022989"/>
    </source>
</evidence>
<dbReference type="SUPFAM" id="SSF81324">
    <property type="entry name" value="Voltage-gated potassium channels"/>
    <property type="match status" value="1"/>
</dbReference>
<dbReference type="GO" id="GO:0005262">
    <property type="term" value="F:calcium channel activity"/>
    <property type="evidence" value="ECO:0007669"/>
    <property type="project" value="UniProtKB-KW"/>
</dbReference>
<feature type="binding site" evidence="14">
    <location>
        <position position="670"/>
    </location>
    <ligand>
        <name>Ca(2+)</name>
        <dbReference type="ChEBI" id="CHEBI:29108"/>
        <label>2</label>
    </ligand>
</feature>
<feature type="transmembrane region" description="Helical" evidence="17">
    <location>
        <begin position="398"/>
        <end position="424"/>
    </location>
</feature>
<keyword evidence="7 16" id="KW-0175">Coiled coil</keyword>
<dbReference type="AlphaFoldDB" id="A0A8S9Z4P1"/>
<feature type="transmembrane region" description="Helical" evidence="17">
    <location>
        <begin position="368"/>
        <end position="386"/>
    </location>
</feature>
<feature type="transmembrane region" description="Helical" evidence="17">
    <location>
        <begin position="495"/>
        <end position="517"/>
    </location>
</feature>
<dbReference type="InterPro" id="IPR051223">
    <property type="entry name" value="Polycystin"/>
</dbReference>
<feature type="disulfide bond" evidence="15">
    <location>
        <begin position="228"/>
        <end position="241"/>
    </location>
</feature>
<dbReference type="GO" id="GO:0060170">
    <property type="term" value="C:ciliary membrane"/>
    <property type="evidence" value="ECO:0007669"/>
    <property type="project" value="UniProtKB-SubCell"/>
</dbReference>
<evidence type="ECO:0000256" key="3">
    <source>
        <dbReference type="ARBA" id="ARBA00022448"/>
    </source>
</evidence>
<evidence type="ECO:0000256" key="15">
    <source>
        <dbReference type="PIRSR" id="PIRSR603915-2"/>
    </source>
</evidence>
<comment type="similarity">
    <text evidence="2">Belongs to the polycystin family.</text>
</comment>
<keyword evidence="14" id="KW-0106">Calcium</keyword>
<evidence type="ECO:0000256" key="9">
    <source>
        <dbReference type="ARBA" id="ARBA00023136"/>
    </source>
</evidence>
<dbReference type="PANTHER" id="PTHR10877:SF183">
    <property type="entry name" value="AT14535P-RELATED"/>
    <property type="match status" value="1"/>
</dbReference>
<dbReference type="Gene3D" id="1.20.5.340">
    <property type="match status" value="1"/>
</dbReference>
<feature type="transmembrane region" description="Helical" evidence="17">
    <location>
        <begin position="455"/>
        <end position="475"/>
    </location>
</feature>
<dbReference type="InterPro" id="IPR011992">
    <property type="entry name" value="EF-hand-dom_pair"/>
</dbReference>
<feature type="coiled-coil region" evidence="16">
    <location>
        <begin position="603"/>
        <end position="633"/>
    </location>
</feature>
<keyword evidence="6 17" id="KW-1133">Transmembrane helix</keyword>
<evidence type="ECO:0000256" key="14">
    <source>
        <dbReference type="PIRSR" id="PIRSR603915-1"/>
    </source>
</evidence>
<dbReference type="GO" id="GO:0005509">
    <property type="term" value="F:calcium ion binding"/>
    <property type="evidence" value="ECO:0007669"/>
    <property type="project" value="InterPro"/>
</dbReference>
<feature type="transmembrane region" description="Helical" evidence="17">
    <location>
        <begin position="120"/>
        <end position="138"/>
    </location>
</feature>
<feature type="domain" description="Polycystin cation channel PKD1/PKD2" evidence="18">
    <location>
        <begin position="361"/>
        <end position="583"/>
    </location>
</feature>
<keyword evidence="14" id="KW-0107">Calcium channel</keyword>
<keyword evidence="4" id="KW-1003">Cell membrane</keyword>
<keyword evidence="8 14" id="KW-0406">Ion transport</keyword>
<dbReference type="Gene3D" id="1.10.238.10">
    <property type="entry name" value="EF-hand"/>
    <property type="match status" value="1"/>
</dbReference>
<keyword evidence="9 17" id="KW-0472">Membrane</keyword>
<dbReference type="PANTHER" id="PTHR10877">
    <property type="entry name" value="POLYCYSTIN FAMILY MEMBER"/>
    <property type="match status" value="1"/>
</dbReference>
<evidence type="ECO:0000256" key="5">
    <source>
        <dbReference type="ARBA" id="ARBA00022692"/>
    </source>
</evidence>
<evidence type="ECO:0000256" key="10">
    <source>
        <dbReference type="ARBA" id="ARBA00023157"/>
    </source>
</evidence>
<dbReference type="GO" id="GO:0050982">
    <property type="term" value="P:detection of mechanical stimulus"/>
    <property type="evidence" value="ECO:0007669"/>
    <property type="project" value="TreeGrafter"/>
</dbReference>
<dbReference type="SUPFAM" id="SSF47473">
    <property type="entry name" value="EF-hand"/>
    <property type="match status" value="1"/>
</dbReference>
<evidence type="ECO:0000256" key="12">
    <source>
        <dbReference type="ARBA" id="ARBA00023273"/>
    </source>
</evidence>
<dbReference type="Gene3D" id="1.10.287.70">
    <property type="match status" value="1"/>
</dbReference>
<feature type="binding site" evidence="14">
    <location>
        <position position="666"/>
    </location>
    <ligand>
        <name>Ca(2+)</name>
        <dbReference type="ChEBI" id="CHEBI:29108"/>
        <label>2</label>
    </ligand>
</feature>
<name>A0A8S9Z4P1_9TREM</name>
<proteinExistence type="inferred from homology"/>
<dbReference type="PRINTS" id="PR01433">
    <property type="entry name" value="POLYCYSTIN2"/>
</dbReference>
<dbReference type="EMBL" id="JTDE01000063">
    <property type="protein sequence ID" value="KAF7262445.1"/>
    <property type="molecule type" value="Genomic_DNA"/>
</dbReference>
<evidence type="ECO:0008006" key="22">
    <source>
        <dbReference type="Google" id="ProtNLM"/>
    </source>
</evidence>
<evidence type="ECO:0000256" key="11">
    <source>
        <dbReference type="ARBA" id="ARBA00023180"/>
    </source>
</evidence>
<evidence type="ECO:0000259" key="19">
    <source>
        <dbReference type="Pfam" id="PF20519"/>
    </source>
</evidence>
<evidence type="ECO:0000256" key="1">
    <source>
        <dbReference type="ARBA" id="ARBA00004272"/>
    </source>
</evidence>
<evidence type="ECO:0000259" key="18">
    <source>
        <dbReference type="Pfam" id="PF08016"/>
    </source>
</evidence>
<evidence type="ECO:0000313" key="21">
    <source>
        <dbReference type="Proteomes" id="UP000822476"/>
    </source>
</evidence>